<dbReference type="Proteomes" id="UP001283361">
    <property type="component" value="Unassembled WGS sequence"/>
</dbReference>
<reference evidence="1" key="1">
    <citation type="journal article" date="2023" name="G3 (Bethesda)">
        <title>A reference genome for the long-term kleptoplast-retaining sea slug Elysia crispata morphotype clarki.</title>
        <authorList>
            <person name="Eastman K.E."/>
            <person name="Pendleton A.L."/>
            <person name="Shaikh M.A."/>
            <person name="Suttiyut T."/>
            <person name="Ogas R."/>
            <person name="Tomko P."/>
            <person name="Gavelis G."/>
            <person name="Widhalm J.R."/>
            <person name="Wisecaver J.H."/>
        </authorList>
    </citation>
    <scope>NUCLEOTIDE SEQUENCE</scope>
    <source>
        <strain evidence="1">ECLA1</strain>
    </source>
</reference>
<evidence type="ECO:0000313" key="2">
    <source>
        <dbReference type="Proteomes" id="UP001283361"/>
    </source>
</evidence>
<comment type="caution">
    <text evidence="1">The sequence shown here is derived from an EMBL/GenBank/DDBJ whole genome shotgun (WGS) entry which is preliminary data.</text>
</comment>
<dbReference type="EMBL" id="JAWDGP010002313">
    <property type="protein sequence ID" value="KAK3784043.1"/>
    <property type="molecule type" value="Genomic_DNA"/>
</dbReference>
<gene>
    <name evidence="1" type="ORF">RRG08_025237</name>
</gene>
<evidence type="ECO:0000313" key="1">
    <source>
        <dbReference type="EMBL" id="KAK3784043.1"/>
    </source>
</evidence>
<proteinExistence type="predicted"/>
<organism evidence="1 2">
    <name type="scientific">Elysia crispata</name>
    <name type="common">lettuce slug</name>
    <dbReference type="NCBI Taxonomy" id="231223"/>
    <lineage>
        <taxon>Eukaryota</taxon>
        <taxon>Metazoa</taxon>
        <taxon>Spiralia</taxon>
        <taxon>Lophotrochozoa</taxon>
        <taxon>Mollusca</taxon>
        <taxon>Gastropoda</taxon>
        <taxon>Heterobranchia</taxon>
        <taxon>Euthyneura</taxon>
        <taxon>Panpulmonata</taxon>
        <taxon>Sacoglossa</taxon>
        <taxon>Placobranchoidea</taxon>
        <taxon>Plakobranchidae</taxon>
        <taxon>Elysia</taxon>
    </lineage>
</organism>
<dbReference type="AlphaFoldDB" id="A0AAE1A9Z4"/>
<keyword evidence="2" id="KW-1185">Reference proteome</keyword>
<protein>
    <submittedName>
        <fullName evidence="1">Uncharacterized protein</fullName>
    </submittedName>
</protein>
<name>A0AAE1A9Z4_9GAST</name>
<accession>A0AAE1A9Z4</accession>
<sequence>MFMTACVGKNQSEPEFIAGFHKVFAFWTKPVNRDVSKSTGLVNVMTLVNGGNGIVLSFLLPNPSILFLSENASLIFDLSL</sequence>